<dbReference type="InterPro" id="IPR003423">
    <property type="entry name" value="OMP_efflux"/>
</dbReference>
<evidence type="ECO:0000313" key="5">
    <source>
        <dbReference type="Proteomes" id="UP000295493"/>
    </source>
</evidence>
<feature type="coiled-coil region" evidence="2">
    <location>
        <begin position="359"/>
        <end position="470"/>
    </location>
</feature>
<evidence type="ECO:0000256" key="2">
    <source>
        <dbReference type="SAM" id="Coils"/>
    </source>
</evidence>
<reference evidence="4 5" key="1">
    <citation type="submission" date="2019-03" db="EMBL/GenBank/DDBJ databases">
        <title>Genomic Encyclopedia of Type Strains, Phase IV (KMG-IV): sequencing the most valuable type-strain genomes for metagenomic binning, comparative biology and taxonomic classification.</title>
        <authorList>
            <person name="Goeker M."/>
        </authorList>
    </citation>
    <scope>NUCLEOTIDE SEQUENCE [LARGE SCALE GENOMIC DNA]</scope>
    <source>
        <strain evidence="4 5">DSM 25059</strain>
    </source>
</reference>
<evidence type="ECO:0000256" key="3">
    <source>
        <dbReference type="SAM" id="SignalP"/>
    </source>
</evidence>
<dbReference type="EMBL" id="SNWD01000001">
    <property type="protein sequence ID" value="TDN86493.1"/>
    <property type="molecule type" value="Genomic_DNA"/>
</dbReference>
<keyword evidence="3" id="KW-0732">Signal</keyword>
<feature type="signal peptide" evidence="3">
    <location>
        <begin position="1"/>
        <end position="18"/>
    </location>
</feature>
<organism evidence="4 5">
    <name type="scientific">Stakelama pacifica</name>
    <dbReference type="NCBI Taxonomy" id="517720"/>
    <lineage>
        <taxon>Bacteria</taxon>
        <taxon>Pseudomonadati</taxon>
        <taxon>Pseudomonadota</taxon>
        <taxon>Alphaproteobacteria</taxon>
        <taxon>Sphingomonadales</taxon>
        <taxon>Sphingomonadaceae</taxon>
        <taxon>Stakelama</taxon>
    </lineage>
</organism>
<gene>
    <name evidence="4" type="ORF">EV664_10164</name>
</gene>
<feature type="chain" id="PRO_5020359631" evidence="3">
    <location>
        <begin position="19"/>
        <end position="479"/>
    </location>
</feature>
<dbReference type="SUPFAM" id="SSF56954">
    <property type="entry name" value="Outer membrane efflux proteins (OEP)"/>
    <property type="match status" value="1"/>
</dbReference>
<dbReference type="Proteomes" id="UP000295493">
    <property type="component" value="Unassembled WGS sequence"/>
</dbReference>
<evidence type="ECO:0000256" key="1">
    <source>
        <dbReference type="ARBA" id="ARBA00007613"/>
    </source>
</evidence>
<dbReference type="GO" id="GO:0015562">
    <property type="term" value="F:efflux transmembrane transporter activity"/>
    <property type="evidence" value="ECO:0007669"/>
    <property type="project" value="InterPro"/>
</dbReference>
<dbReference type="PANTHER" id="PTHR30203:SF24">
    <property type="entry name" value="BLR4935 PROTEIN"/>
    <property type="match status" value="1"/>
</dbReference>
<keyword evidence="5" id="KW-1185">Reference proteome</keyword>
<dbReference type="InterPro" id="IPR010131">
    <property type="entry name" value="MdtP/NodT-like"/>
</dbReference>
<dbReference type="RefSeq" id="WP_133493714.1">
    <property type="nucleotide sequence ID" value="NZ_BMLU01000001.1"/>
</dbReference>
<protein>
    <submittedName>
        <fullName evidence="4">Outer membrane efflux protein</fullName>
    </submittedName>
</protein>
<name>A0A4R6FX32_9SPHN</name>
<dbReference type="PANTHER" id="PTHR30203">
    <property type="entry name" value="OUTER MEMBRANE CATION EFFLUX PROTEIN"/>
    <property type="match status" value="1"/>
</dbReference>
<proteinExistence type="inferred from homology"/>
<comment type="similarity">
    <text evidence="1">Belongs to the outer membrane factor (OMF) (TC 1.B.17) family.</text>
</comment>
<dbReference type="Pfam" id="PF02321">
    <property type="entry name" value="OEP"/>
    <property type="match status" value="1"/>
</dbReference>
<evidence type="ECO:0000313" key="4">
    <source>
        <dbReference type="EMBL" id="TDN86493.1"/>
    </source>
</evidence>
<accession>A0A4R6FX32</accession>
<comment type="caution">
    <text evidence="4">The sequence shown here is derived from an EMBL/GenBank/DDBJ whole genome shotgun (WGS) entry which is preliminary data.</text>
</comment>
<dbReference type="AlphaFoldDB" id="A0A4R6FX32"/>
<dbReference type="OrthoDB" id="581172at2"/>
<sequence length="479" mass="52205">MRTLLLLSLALCAPAALSAQTVEPLPRSPAERTDMLTLQEVLRSSARMSPQIIEALAKVRKADGAALTAEGAFDTVFDVDGKSRVLGYYDGTIIEGRAKRPLTDNGGYTYGGYRVSRGEFPVYENENYTNQLGEIKIGGLYSLLRDRLIDERRSGRALAAQDIDIARFEAQAAAIGVQSRAIDAYQSWVAAGLRLHVYQELLDLAESRRSGIRRQVELGARPDILLVENEQNLIRRRALVAQAEQNFAIAANKLSLYYRDASGNPVVVGPERLPGDASALAPLAPDPRFLVEERPDVQTLLAQIDQSMLRLAVAENALKPRLDLSGTVGKDFGAIGPGGSSRTPLEAIVGVHFSVPLQNRAARGKIAQAQAEIDALTARQRYLTDQIRTEVQSLNIAVDGAEKLAGIAERERDLARRLAAAERRRFELGSSDFFLVNQREETAADAQIRLIEAQARIAGAKAELSAATADERALGLEER</sequence>
<keyword evidence="2" id="KW-0175">Coiled coil</keyword>
<dbReference type="Gene3D" id="1.20.1600.10">
    <property type="entry name" value="Outer membrane efflux proteins (OEP)"/>
    <property type="match status" value="1"/>
</dbReference>